<dbReference type="Proteomes" id="UP000746690">
    <property type="component" value="Unassembled WGS sequence"/>
</dbReference>
<reference evidence="2 3" key="1">
    <citation type="submission" date="2020-04" db="EMBL/GenBank/DDBJ databases">
        <title>A Flavivirga sp. nov.</title>
        <authorList>
            <person name="Sun X."/>
        </authorList>
    </citation>
    <scope>NUCLEOTIDE SEQUENCE [LARGE SCALE GENOMIC DNA]</scope>
    <source>
        <strain evidence="2 3">Y03</strain>
    </source>
</reference>
<evidence type="ECO:0008006" key="4">
    <source>
        <dbReference type="Google" id="ProtNLM"/>
    </source>
</evidence>
<evidence type="ECO:0000313" key="3">
    <source>
        <dbReference type="Proteomes" id="UP000746690"/>
    </source>
</evidence>
<dbReference type="EMBL" id="JABBHF010000014">
    <property type="protein sequence ID" value="NMH89683.1"/>
    <property type="molecule type" value="Genomic_DNA"/>
</dbReference>
<feature type="chain" id="PRO_5045382283" description="PKD domain-containing protein" evidence="1">
    <location>
        <begin position="20"/>
        <end position="674"/>
    </location>
</feature>
<dbReference type="InterPro" id="IPR013783">
    <property type="entry name" value="Ig-like_fold"/>
</dbReference>
<dbReference type="PROSITE" id="PS51257">
    <property type="entry name" value="PROKAR_LIPOPROTEIN"/>
    <property type="match status" value="1"/>
</dbReference>
<proteinExistence type="predicted"/>
<keyword evidence="1" id="KW-0732">Signal</keyword>
<evidence type="ECO:0000313" key="2">
    <source>
        <dbReference type="EMBL" id="NMH89683.1"/>
    </source>
</evidence>
<feature type="signal peptide" evidence="1">
    <location>
        <begin position="1"/>
        <end position="19"/>
    </location>
</feature>
<dbReference type="RefSeq" id="WP_169676879.1">
    <property type="nucleotide sequence ID" value="NZ_JABBHF010000014.1"/>
</dbReference>
<protein>
    <recommendedName>
        <fullName evidence="4">PKD domain-containing protein</fullName>
    </recommendedName>
</protein>
<keyword evidence="3" id="KW-1185">Reference proteome</keyword>
<accession>A0ABX1S3N6</accession>
<sequence length="674" mass="72392">MKALKYILSLTLVFFISCAEDDNDLSFIESIAAPANVSALFQISQDNSGLVNITPNSEGAVSYNVTFGDDTAEPVNVKQGDNIDHTYSEGTYTVTIEAVGLTDLKTVATQQLVVSFRAPENLEITAAINPSNPFIVDVSATADFAASFQVFFDTSNIDEEPTPLAIDETVSFEYPSVGDYTIKVVALSGGTETVETTQVVTISKPTELPIDFEIFDNTVLGDFGGATIAVVDNPQVDAVNGSAKVAQIIKGAGETWAGNVITMSTPIDLSTKQLIKMNVWSPRAGGKMTLKLENLSDQNIFFEKEITTVGNSDWEEVVFDVSDIDLSQEYQKIVLFFDFGMMGDGSSDWTFFIDNIKQEVPPVSGGGNNVTPINFETPFELSSFDGGGISLIANPDTNGNPSSTVAEMIKGAGQVWAGSKITVPTPFNFDNSTTVTIKVWSPRAGLNLLAKFEDNVPWPDVTATAEITATTTVANQWEDLTFDFTGIDTSIDWYNLVLIMDNGAAGDGSANYTIYLDDISTDPVLDFEPKFTLSSFDGGGISVIANPDTNGNPSNMVAEMIKGAGEVWAGSKITAPKPFSFDGGTTLTIKVWSPRAGLNLLAKFEDDVPWPDVTATAEITATTTVASQWEDLTFDFAGIDTSIDWYNLVLIMDNGAAGDGSSNYTIYLDDIDIN</sequence>
<comment type="caution">
    <text evidence="2">The sequence shown here is derived from an EMBL/GenBank/DDBJ whole genome shotgun (WGS) entry which is preliminary data.</text>
</comment>
<dbReference type="SUPFAM" id="SSF49299">
    <property type="entry name" value="PKD domain"/>
    <property type="match status" value="1"/>
</dbReference>
<dbReference type="InterPro" id="IPR035986">
    <property type="entry name" value="PKD_dom_sf"/>
</dbReference>
<name>A0ABX1S3N6_9FLAO</name>
<organism evidence="2 3">
    <name type="scientific">Flavivirga algicola</name>
    <dbReference type="NCBI Taxonomy" id="2729136"/>
    <lineage>
        <taxon>Bacteria</taxon>
        <taxon>Pseudomonadati</taxon>
        <taxon>Bacteroidota</taxon>
        <taxon>Flavobacteriia</taxon>
        <taxon>Flavobacteriales</taxon>
        <taxon>Flavobacteriaceae</taxon>
        <taxon>Flavivirga</taxon>
    </lineage>
</organism>
<evidence type="ECO:0000256" key="1">
    <source>
        <dbReference type="SAM" id="SignalP"/>
    </source>
</evidence>
<gene>
    <name evidence="2" type="ORF">HHX25_19405</name>
</gene>
<dbReference type="Gene3D" id="2.60.40.10">
    <property type="entry name" value="Immunoglobulins"/>
    <property type="match status" value="1"/>
</dbReference>
<dbReference type="Gene3D" id="2.60.120.260">
    <property type="entry name" value="Galactose-binding domain-like"/>
    <property type="match status" value="3"/>
</dbReference>